<dbReference type="Proteomes" id="UP000550401">
    <property type="component" value="Unassembled WGS sequence"/>
</dbReference>
<dbReference type="RefSeq" id="WP_182532434.1">
    <property type="nucleotide sequence ID" value="NZ_JACGXL010000006.1"/>
</dbReference>
<organism evidence="1 2">
    <name type="scientific">Dokdonella fugitiva</name>
    <dbReference type="NCBI Taxonomy" id="328517"/>
    <lineage>
        <taxon>Bacteria</taxon>
        <taxon>Pseudomonadati</taxon>
        <taxon>Pseudomonadota</taxon>
        <taxon>Gammaproteobacteria</taxon>
        <taxon>Lysobacterales</taxon>
        <taxon>Rhodanobacteraceae</taxon>
        <taxon>Dokdonella</taxon>
    </lineage>
</organism>
<keyword evidence="2" id="KW-1185">Reference proteome</keyword>
<evidence type="ECO:0000313" key="2">
    <source>
        <dbReference type="Proteomes" id="UP000550401"/>
    </source>
</evidence>
<protein>
    <submittedName>
        <fullName evidence="1">Uncharacterized protein</fullName>
    </submittedName>
</protein>
<dbReference type="InterPro" id="IPR047677">
    <property type="entry name" value="GDCCVxC"/>
</dbReference>
<dbReference type="NCBIfam" id="NF041374">
    <property type="entry name" value="GDCCVxC"/>
    <property type="match status" value="1"/>
</dbReference>
<gene>
    <name evidence="1" type="ORF">FHW12_003650</name>
</gene>
<evidence type="ECO:0000313" key="1">
    <source>
        <dbReference type="EMBL" id="MBA8889407.1"/>
    </source>
</evidence>
<dbReference type="AlphaFoldDB" id="A0A839EXI6"/>
<dbReference type="EMBL" id="JACGXL010000006">
    <property type="protein sequence ID" value="MBA8889407.1"/>
    <property type="molecule type" value="Genomic_DNA"/>
</dbReference>
<proteinExistence type="predicted"/>
<name>A0A839EXI6_9GAMM</name>
<comment type="caution">
    <text evidence="1">The sequence shown here is derived from an EMBL/GenBank/DDBJ whole genome shotgun (WGS) entry which is preliminary data.</text>
</comment>
<reference evidence="1 2" key="1">
    <citation type="submission" date="2020-07" db="EMBL/GenBank/DDBJ databases">
        <title>Genomic Encyclopedia of Type Strains, Phase IV (KMG-V): Genome sequencing to study the core and pangenomes of soil and plant-associated prokaryotes.</title>
        <authorList>
            <person name="Whitman W."/>
        </authorList>
    </citation>
    <scope>NUCLEOTIDE SEQUENCE [LARGE SCALE GENOMIC DNA]</scope>
    <source>
        <strain evidence="1 2">RH2WT43</strain>
    </source>
</reference>
<accession>A0A839EXI6</accession>
<sequence length="70" mass="7568">MADVRTTSILTCPNCAETSRETMPLDACIYFHECGACGALLRPKAGDCCVFCSYGDTPCPPVQQERGCCR</sequence>